<dbReference type="Gene3D" id="2.40.50.40">
    <property type="match status" value="1"/>
</dbReference>
<proteinExistence type="predicted"/>
<comment type="subcellular location">
    <subcellularLocation>
        <location evidence="1">Nucleus</location>
    </subcellularLocation>
</comment>
<dbReference type="CDD" id="cd00024">
    <property type="entry name" value="CD_CSD"/>
    <property type="match status" value="1"/>
</dbReference>
<dbReference type="Pfam" id="PF00385">
    <property type="entry name" value="Chromo"/>
    <property type="match status" value="1"/>
</dbReference>
<dbReference type="SMART" id="SM00298">
    <property type="entry name" value="CHROMO"/>
    <property type="match status" value="1"/>
</dbReference>
<evidence type="ECO:0000313" key="5">
    <source>
        <dbReference type="Proteomes" id="UP001165065"/>
    </source>
</evidence>
<comment type="caution">
    <text evidence="4">The sequence shown here is derived from an EMBL/GenBank/DDBJ whole genome shotgun (WGS) entry which is preliminary data.</text>
</comment>
<dbReference type="PANTHER" id="PTHR22812">
    <property type="entry name" value="CHROMOBOX PROTEIN"/>
    <property type="match status" value="1"/>
</dbReference>
<evidence type="ECO:0000259" key="3">
    <source>
        <dbReference type="PROSITE" id="PS50013"/>
    </source>
</evidence>
<organism evidence="4 5">
    <name type="scientific">Triparma columacea</name>
    <dbReference type="NCBI Taxonomy" id="722753"/>
    <lineage>
        <taxon>Eukaryota</taxon>
        <taxon>Sar</taxon>
        <taxon>Stramenopiles</taxon>
        <taxon>Ochrophyta</taxon>
        <taxon>Bolidophyceae</taxon>
        <taxon>Parmales</taxon>
        <taxon>Triparmaceae</taxon>
        <taxon>Triparma</taxon>
    </lineage>
</organism>
<dbReference type="SUPFAM" id="SSF54160">
    <property type="entry name" value="Chromo domain-like"/>
    <property type="match status" value="1"/>
</dbReference>
<evidence type="ECO:0000313" key="4">
    <source>
        <dbReference type="EMBL" id="GMI45057.1"/>
    </source>
</evidence>
<gene>
    <name evidence="4" type="ORF">TrCOL_g3329</name>
</gene>
<dbReference type="InterPro" id="IPR023779">
    <property type="entry name" value="Chromodomain_CS"/>
</dbReference>
<dbReference type="OrthoDB" id="119747at2759"/>
<sequence length="103" mass="11719">MLRRSKRDSYGPDEDLEVSTTKKGNIIAVEKLGRKKDVFWEVESVVGRRIQGGGAQYLIKWKGYSNRDNTWEPEENLSDSAICEAEKYMNSIGISSVCQKRST</sequence>
<accession>A0A9W7LCW6</accession>
<keyword evidence="5" id="KW-1185">Reference proteome</keyword>
<dbReference type="InterPro" id="IPR016197">
    <property type="entry name" value="Chromo-like_dom_sf"/>
</dbReference>
<evidence type="ECO:0000256" key="2">
    <source>
        <dbReference type="ARBA" id="ARBA00023242"/>
    </source>
</evidence>
<dbReference type="InterPro" id="IPR000953">
    <property type="entry name" value="Chromo/chromo_shadow_dom"/>
</dbReference>
<dbReference type="PROSITE" id="PS50013">
    <property type="entry name" value="CHROMO_2"/>
    <property type="match status" value="1"/>
</dbReference>
<dbReference type="InterPro" id="IPR023780">
    <property type="entry name" value="Chromo_domain"/>
</dbReference>
<dbReference type="EMBL" id="BRYA01000235">
    <property type="protein sequence ID" value="GMI45057.1"/>
    <property type="molecule type" value="Genomic_DNA"/>
</dbReference>
<reference evidence="5" key="1">
    <citation type="journal article" date="2023" name="Commun. Biol.">
        <title>Genome analysis of Parmales, the sister group of diatoms, reveals the evolutionary specialization of diatoms from phago-mixotrophs to photoautotrophs.</title>
        <authorList>
            <person name="Ban H."/>
            <person name="Sato S."/>
            <person name="Yoshikawa S."/>
            <person name="Yamada K."/>
            <person name="Nakamura Y."/>
            <person name="Ichinomiya M."/>
            <person name="Sato N."/>
            <person name="Blanc-Mathieu R."/>
            <person name="Endo H."/>
            <person name="Kuwata A."/>
            <person name="Ogata H."/>
        </authorList>
    </citation>
    <scope>NUCLEOTIDE SEQUENCE [LARGE SCALE GENOMIC DNA]</scope>
</reference>
<name>A0A9W7LCW6_9STRA</name>
<protein>
    <recommendedName>
        <fullName evidence="3">Chromo domain-containing protein</fullName>
    </recommendedName>
</protein>
<dbReference type="AlphaFoldDB" id="A0A9W7LCW6"/>
<feature type="domain" description="Chromo" evidence="3">
    <location>
        <begin position="40"/>
        <end position="83"/>
    </location>
</feature>
<dbReference type="PROSITE" id="PS00598">
    <property type="entry name" value="CHROMO_1"/>
    <property type="match status" value="1"/>
</dbReference>
<dbReference type="GO" id="GO:0005634">
    <property type="term" value="C:nucleus"/>
    <property type="evidence" value="ECO:0007669"/>
    <property type="project" value="UniProtKB-SubCell"/>
</dbReference>
<evidence type="ECO:0000256" key="1">
    <source>
        <dbReference type="ARBA" id="ARBA00004123"/>
    </source>
</evidence>
<keyword evidence="2" id="KW-0539">Nucleus</keyword>
<dbReference type="InterPro" id="IPR051219">
    <property type="entry name" value="Heterochromatin_chromo-domain"/>
</dbReference>
<dbReference type="Proteomes" id="UP001165065">
    <property type="component" value="Unassembled WGS sequence"/>
</dbReference>